<dbReference type="AlphaFoldDB" id="A0A8D2LGG4"/>
<dbReference type="GO" id="GO:0006955">
    <property type="term" value="P:immune response"/>
    <property type="evidence" value="ECO:0007669"/>
    <property type="project" value="UniProtKB-ARBA"/>
</dbReference>
<evidence type="ECO:0000256" key="9">
    <source>
        <dbReference type="SAM" id="MobiDB-lite"/>
    </source>
</evidence>
<dbReference type="Gene3D" id="1.20.1250.10">
    <property type="match status" value="1"/>
</dbReference>
<comment type="subcellular location">
    <subcellularLocation>
        <location evidence="1">Secreted</location>
    </subcellularLocation>
</comment>
<reference evidence="10" key="1">
    <citation type="submission" date="2025-08" db="UniProtKB">
        <authorList>
            <consortium name="Ensembl"/>
        </authorList>
    </citation>
    <scope>IDENTIFICATION</scope>
</reference>
<evidence type="ECO:0000256" key="5">
    <source>
        <dbReference type="ARBA" id="ARBA00022729"/>
    </source>
</evidence>
<keyword evidence="6 8" id="KW-0051">Antiviral defense</keyword>
<evidence type="ECO:0000256" key="8">
    <source>
        <dbReference type="RuleBase" id="RU000436"/>
    </source>
</evidence>
<name>A0A8D2LGG4_VARKO</name>
<accession>A0A8D2LGG4</accession>
<dbReference type="InterPro" id="IPR009079">
    <property type="entry name" value="4_helix_cytokine-like_core"/>
</dbReference>
<dbReference type="SMART" id="SM00076">
    <property type="entry name" value="IFabd"/>
    <property type="match status" value="1"/>
</dbReference>
<dbReference type="InterPro" id="IPR000471">
    <property type="entry name" value="Interferon_alpha/beta/delta"/>
</dbReference>
<organism evidence="10 11">
    <name type="scientific">Varanus komodoensis</name>
    <name type="common">Komodo dragon</name>
    <dbReference type="NCBI Taxonomy" id="61221"/>
    <lineage>
        <taxon>Eukaryota</taxon>
        <taxon>Metazoa</taxon>
        <taxon>Chordata</taxon>
        <taxon>Craniata</taxon>
        <taxon>Vertebrata</taxon>
        <taxon>Euteleostomi</taxon>
        <taxon>Lepidosauria</taxon>
        <taxon>Squamata</taxon>
        <taxon>Bifurcata</taxon>
        <taxon>Unidentata</taxon>
        <taxon>Episquamata</taxon>
        <taxon>Toxicofera</taxon>
        <taxon>Anguimorpha</taxon>
        <taxon>Paleoanguimorpha</taxon>
        <taxon>Varanoidea</taxon>
        <taxon>Varanidae</taxon>
        <taxon>Varanus</taxon>
    </lineage>
</organism>
<dbReference type="Pfam" id="PF00143">
    <property type="entry name" value="Interferon"/>
    <property type="match status" value="1"/>
</dbReference>
<keyword evidence="11" id="KW-1185">Reference proteome</keyword>
<evidence type="ECO:0000256" key="7">
    <source>
        <dbReference type="ARBA" id="ARBA00023157"/>
    </source>
</evidence>
<dbReference type="GO" id="GO:0005615">
    <property type="term" value="C:extracellular space"/>
    <property type="evidence" value="ECO:0007669"/>
    <property type="project" value="UniProtKB-KW"/>
</dbReference>
<evidence type="ECO:0000313" key="11">
    <source>
        <dbReference type="Proteomes" id="UP000694545"/>
    </source>
</evidence>
<keyword evidence="3 8" id="KW-0202">Cytokine</keyword>
<dbReference type="GO" id="GO:0005126">
    <property type="term" value="F:cytokine receptor binding"/>
    <property type="evidence" value="ECO:0007669"/>
    <property type="project" value="InterPro"/>
</dbReference>
<sequence>MRSSITSGQWGWQTRPLKTSPKTGPALVWKFLLAKGSTVWPAFHCSFQEACGVLLPCRFLPFTKCRGCCLEKAGSNLDRTELAWDEPSVRDLLNGLDQEIERLESCLSAGRYTHNIRRTVKRYFQQLSSFLEGKEYATCAWKIVQKRLDLVSLRTCDQLDGTAMQLGAQMLGVIILESK</sequence>
<dbReference type="GO" id="GO:0005125">
    <property type="term" value="F:cytokine activity"/>
    <property type="evidence" value="ECO:0007669"/>
    <property type="project" value="UniProtKB-KW"/>
</dbReference>
<keyword evidence="7" id="KW-1015">Disulfide bond</keyword>
<dbReference type="PANTHER" id="PTHR11691:SF73">
    <property type="entry name" value="INTERFERON BETA"/>
    <property type="match status" value="1"/>
</dbReference>
<dbReference type="PANTHER" id="PTHR11691">
    <property type="entry name" value="TYPE I INTERFERON"/>
    <property type="match status" value="1"/>
</dbReference>
<keyword evidence="5" id="KW-0732">Signal</keyword>
<evidence type="ECO:0000256" key="3">
    <source>
        <dbReference type="ARBA" id="ARBA00022514"/>
    </source>
</evidence>
<comment type="similarity">
    <text evidence="2 8">Belongs to the alpha/beta interferon family.</text>
</comment>
<feature type="region of interest" description="Disordered" evidence="9">
    <location>
        <begin position="1"/>
        <end position="20"/>
    </location>
</feature>
<proteinExistence type="inferred from homology"/>
<evidence type="ECO:0000313" key="10">
    <source>
        <dbReference type="Ensembl" id="ENSVKKP00000022218.1"/>
    </source>
</evidence>
<dbReference type="Ensembl" id="ENSVKKT00000022771.1">
    <property type="protein sequence ID" value="ENSVKKP00000022218.1"/>
    <property type="gene ID" value="ENSVKKG00000014834.1"/>
</dbReference>
<evidence type="ECO:0000256" key="6">
    <source>
        <dbReference type="ARBA" id="ARBA00023118"/>
    </source>
</evidence>
<evidence type="ECO:0000256" key="1">
    <source>
        <dbReference type="ARBA" id="ARBA00004613"/>
    </source>
</evidence>
<evidence type="ECO:0000256" key="2">
    <source>
        <dbReference type="ARBA" id="ARBA00011033"/>
    </source>
</evidence>
<evidence type="ECO:0000256" key="4">
    <source>
        <dbReference type="ARBA" id="ARBA00022525"/>
    </source>
</evidence>
<dbReference type="GO" id="GO:0051607">
    <property type="term" value="P:defense response to virus"/>
    <property type="evidence" value="ECO:0007669"/>
    <property type="project" value="UniProtKB-KW"/>
</dbReference>
<reference evidence="10" key="2">
    <citation type="submission" date="2025-09" db="UniProtKB">
        <authorList>
            <consortium name="Ensembl"/>
        </authorList>
    </citation>
    <scope>IDENTIFICATION</scope>
</reference>
<dbReference type="SUPFAM" id="SSF47266">
    <property type="entry name" value="4-helical cytokines"/>
    <property type="match status" value="1"/>
</dbReference>
<dbReference type="Proteomes" id="UP000694545">
    <property type="component" value="Unplaced"/>
</dbReference>
<protein>
    <submittedName>
        <fullName evidence="10">Uncharacterized protein</fullName>
    </submittedName>
</protein>
<keyword evidence="4" id="KW-0964">Secreted</keyword>